<evidence type="ECO:0000313" key="1">
    <source>
        <dbReference type="Ensembl" id="ENSLACP00000017892.1"/>
    </source>
</evidence>
<dbReference type="EMBL" id="AFYH01041943">
    <property type="status" value="NOT_ANNOTATED_CDS"/>
    <property type="molecule type" value="Genomic_DNA"/>
</dbReference>
<dbReference type="Bgee" id="ENSLACG00000015763">
    <property type="expression patterns" value="Expressed in pelvic fin"/>
</dbReference>
<dbReference type="Ensembl" id="ENSLACT00000018022.1">
    <property type="protein sequence ID" value="ENSLACP00000017892.1"/>
    <property type="gene ID" value="ENSLACG00000015763.1"/>
</dbReference>
<reference evidence="1" key="2">
    <citation type="submission" date="2025-08" db="UniProtKB">
        <authorList>
            <consortium name="Ensembl"/>
        </authorList>
    </citation>
    <scope>IDENTIFICATION</scope>
</reference>
<dbReference type="SMART" id="SM00368">
    <property type="entry name" value="LRR_RI"/>
    <property type="match status" value="6"/>
</dbReference>
<dbReference type="EMBL" id="AFYH01041941">
    <property type="status" value="NOT_ANNOTATED_CDS"/>
    <property type="molecule type" value="Genomic_DNA"/>
</dbReference>
<dbReference type="InterPro" id="IPR032675">
    <property type="entry name" value="LRR_dom_sf"/>
</dbReference>
<dbReference type="AlphaFoldDB" id="H3B7M1"/>
<dbReference type="EMBL" id="AFYH01041944">
    <property type="status" value="NOT_ANNOTATED_CDS"/>
    <property type="molecule type" value="Genomic_DNA"/>
</dbReference>
<keyword evidence="2" id="KW-1185">Reference proteome</keyword>
<dbReference type="SUPFAM" id="SSF52047">
    <property type="entry name" value="RNI-like"/>
    <property type="match status" value="2"/>
</dbReference>
<dbReference type="EMBL" id="AFYH01041942">
    <property type="status" value="NOT_ANNOTATED_CDS"/>
    <property type="molecule type" value="Genomic_DNA"/>
</dbReference>
<dbReference type="Gene3D" id="3.80.10.10">
    <property type="entry name" value="Ribonuclease Inhibitor"/>
    <property type="match status" value="3"/>
</dbReference>
<dbReference type="Proteomes" id="UP000008672">
    <property type="component" value="Unassembled WGS sequence"/>
</dbReference>
<dbReference type="PANTHER" id="PTHR24109">
    <property type="entry name" value="LEUCINE-RICH REPEAT-CONTAINING PROTEIN 31"/>
    <property type="match status" value="1"/>
</dbReference>
<protein>
    <submittedName>
        <fullName evidence="1">Leucine rich repeat containing 31</fullName>
    </submittedName>
</protein>
<dbReference type="InParanoid" id="H3B7M1"/>
<dbReference type="InterPro" id="IPR042419">
    <property type="entry name" value="LRC31"/>
</dbReference>
<dbReference type="eggNOG" id="KOG4308">
    <property type="taxonomic scope" value="Eukaryota"/>
</dbReference>
<organism evidence="1 2">
    <name type="scientific">Latimeria chalumnae</name>
    <name type="common">Coelacanth</name>
    <dbReference type="NCBI Taxonomy" id="7897"/>
    <lineage>
        <taxon>Eukaryota</taxon>
        <taxon>Metazoa</taxon>
        <taxon>Chordata</taxon>
        <taxon>Craniata</taxon>
        <taxon>Vertebrata</taxon>
        <taxon>Euteleostomi</taxon>
        <taxon>Coelacanthiformes</taxon>
        <taxon>Coelacanthidae</taxon>
        <taxon>Latimeria</taxon>
    </lineage>
</organism>
<evidence type="ECO:0000313" key="2">
    <source>
        <dbReference type="Proteomes" id="UP000008672"/>
    </source>
</evidence>
<gene>
    <name evidence="1" type="primary">LRRC31</name>
</gene>
<dbReference type="OMA" id="CVTEEDM"/>
<dbReference type="FunCoup" id="H3B7M1">
    <property type="interactions" value="1"/>
</dbReference>
<dbReference type="InterPro" id="IPR001611">
    <property type="entry name" value="Leu-rich_rpt"/>
</dbReference>
<proteinExistence type="predicted"/>
<accession>H3B7M1</accession>
<dbReference type="Pfam" id="PF13516">
    <property type="entry name" value="LRR_6"/>
    <property type="match status" value="5"/>
</dbReference>
<sequence>EESQPVDSEIDSVAGWRKVKQFMQKMGKKPSSKNVNLNNCGLTATDIVELATMMPHLTDLEELDISWNDFIGGTLKPLTLHLQHVSRLKVLKLSSCRLTADDIMALGEGLESLPNLEELDLSWNSDIGGNLSPLTLKIQEGCPLKILRLTDCDLTAEDGKSLAKTLYRVPNLEVLDLSINKNIGSSLRLIAEELRNASRLSVLNLQMCGLKQDGIRALGAAFQSVFELKKLNLSCNKEAGGGFKEAAAQLVNLKQLRVLDLRQCSVTDADMAALTQVIPLLSSLQVLDLSSNRNIGGSSQPLFSRLRFLPKLKSVLINNCALTESSFQALSMCCYRYSGLRTIGVKEFAISGLANIKRILNNLLINIILYFLRNKSTSSGSHDIYFLLAAMSQAGHLSKLQTLDLTYNGTIGDEGWTMFFKGLKGLKELSELDISLRPSTCQDCGLWFSDLLLCLTQLSGLTELGMERWILTSSQKERLECFNKENKRSIQFQYYNST</sequence>
<reference evidence="1" key="3">
    <citation type="submission" date="2025-09" db="UniProtKB">
        <authorList>
            <consortium name="Ensembl"/>
        </authorList>
    </citation>
    <scope>IDENTIFICATION</scope>
</reference>
<dbReference type="STRING" id="7897.ENSLACP00000017892"/>
<name>H3B7M1_LATCH</name>
<dbReference type="HOGENOM" id="CLU_036052_1_0_1"/>
<dbReference type="PANTHER" id="PTHR24109:SF3">
    <property type="entry name" value="LEUCINE-RICH REPEAT-CONTAINING PROTEIN 31"/>
    <property type="match status" value="1"/>
</dbReference>
<reference evidence="2" key="1">
    <citation type="submission" date="2011-08" db="EMBL/GenBank/DDBJ databases">
        <title>The draft genome of Latimeria chalumnae.</title>
        <authorList>
            <person name="Di Palma F."/>
            <person name="Alfoldi J."/>
            <person name="Johnson J."/>
            <person name="Berlin A."/>
            <person name="Gnerre S."/>
            <person name="Jaffe D."/>
            <person name="MacCallum I."/>
            <person name="Young S."/>
            <person name="Walker B.J."/>
            <person name="Lander E."/>
            <person name="Lindblad-Toh K."/>
        </authorList>
    </citation>
    <scope>NUCLEOTIDE SEQUENCE [LARGE SCALE GENOMIC DNA]</scope>
    <source>
        <strain evidence="2">Wild caught</strain>
    </source>
</reference>
<dbReference type="GeneTree" id="ENSGT00730000111293"/>